<keyword evidence="7" id="KW-1185">Reference proteome</keyword>
<evidence type="ECO:0000256" key="1">
    <source>
        <dbReference type="ARBA" id="ARBA00004123"/>
    </source>
</evidence>
<dbReference type="Proteomes" id="UP000694411">
    <property type="component" value="Chromosome 13"/>
</dbReference>
<organism evidence="6 7">
    <name type="scientific">Theropithecus gelada</name>
    <name type="common">Gelada baboon</name>
    <dbReference type="NCBI Taxonomy" id="9565"/>
    <lineage>
        <taxon>Eukaryota</taxon>
        <taxon>Metazoa</taxon>
        <taxon>Chordata</taxon>
        <taxon>Craniata</taxon>
        <taxon>Vertebrata</taxon>
        <taxon>Euteleostomi</taxon>
        <taxon>Mammalia</taxon>
        <taxon>Eutheria</taxon>
        <taxon>Euarchontoglires</taxon>
        <taxon>Primates</taxon>
        <taxon>Haplorrhini</taxon>
        <taxon>Catarrhini</taxon>
        <taxon>Cercopithecidae</taxon>
        <taxon>Cercopithecinae</taxon>
        <taxon>Theropithecus</taxon>
    </lineage>
</organism>
<evidence type="ECO:0000313" key="7">
    <source>
        <dbReference type="Proteomes" id="UP000694411"/>
    </source>
</evidence>
<dbReference type="FunFam" id="3.30.710.10:FF:000035">
    <property type="entry name" value="Elongin C transcription elongation factor"/>
    <property type="match status" value="1"/>
</dbReference>
<keyword evidence="4" id="KW-0539">Nucleus</keyword>
<evidence type="ECO:0000313" key="6">
    <source>
        <dbReference type="Ensembl" id="ENSTGEP00000016105.1"/>
    </source>
</evidence>
<evidence type="ECO:0000256" key="3">
    <source>
        <dbReference type="ARBA" id="ARBA00021347"/>
    </source>
</evidence>
<name>A0A8D2EZ00_THEGE</name>
<evidence type="ECO:0000256" key="5">
    <source>
        <dbReference type="SAM" id="MobiDB-lite"/>
    </source>
</evidence>
<dbReference type="AlphaFoldDB" id="A0A8D2EZ00"/>
<evidence type="ECO:0000256" key="2">
    <source>
        <dbReference type="ARBA" id="ARBA00009993"/>
    </source>
</evidence>
<dbReference type="InterPro" id="IPR011333">
    <property type="entry name" value="SKP1/BTB/POZ_sf"/>
</dbReference>
<dbReference type="InterPro" id="IPR039948">
    <property type="entry name" value="ELC1"/>
</dbReference>
<dbReference type="CDD" id="cd18321">
    <property type="entry name" value="BTB_POZ_EloC"/>
    <property type="match status" value="1"/>
</dbReference>
<dbReference type="Ensembl" id="ENSTGET00000019270.1">
    <property type="protein sequence ID" value="ENSTGEP00000016105.1"/>
    <property type="gene ID" value="ENSTGEG00000013027.1"/>
</dbReference>
<dbReference type="GO" id="GO:0005634">
    <property type="term" value="C:nucleus"/>
    <property type="evidence" value="ECO:0007669"/>
    <property type="project" value="UniProtKB-SubCell"/>
</dbReference>
<proteinExistence type="inferred from homology"/>
<reference evidence="6" key="3">
    <citation type="submission" date="2025-09" db="UniProtKB">
        <authorList>
            <consortium name="Ensembl"/>
        </authorList>
    </citation>
    <scope>IDENTIFICATION</scope>
</reference>
<feature type="region of interest" description="Disordered" evidence="5">
    <location>
        <begin position="54"/>
        <end position="73"/>
    </location>
</feature>
<sequence length="136" mass="14914">MVAAGLVKNFSRSLGSKGGFHKKKRDGGEKTYGGCEGPDAMYVKSVSSDGHECTVNREHTSAPGTRKSMLSGPDQFVENKTNEVNFREIRSHVLLKVCLYFANKFHYTTSSAKIPEFPIAPVIVLELLLAATFLDC</sequence>
<evidence type="ECO:0000256" key="4">
    <source>
        <dbReference type="ARBA" id="ARBA00023242"/>
    </source>
</evidence>
<reference evidence="6" key="2">
    <citation type="submission" date="2025-08" db="UniProtKB">
        <authorList>
            <consortium name="Ensembl"/>
        </authorList>
    </citation>
    <scope>IDENTIFICATION</scope>
</reference>
<reference evidence="6" key="1">
    <citation type="submission" date="2018-05" db="EMBL/GenBank/DDBJ databases">
        <title>Whole genome of Theropithecus gelada.</title>
        <authorList>
            <person name="Chiou K.L."/>
            <person name="Snyder-Mackler N."/>
        </authorList>
    </citation>
    <scope>NUCLEOTIDE SEQUENCE [LARGE SCALE GENOMIC DNA]</scope>
</reference>
<protein>
    <recommendedName>
        <fullName evidence="3">Elongin-C</fullName>
    </recommendedName>
</protein>
<dbReference type="InterPro" id="IPR001232">
    <property type="entry name" value="SKP1-like"/>
</dbReference>
<comment type="similarity">
    <text evidence="2">Belongs to the SKP1 family.</text>
</comment>
<comment type="subcellular location">
    <subcellularLocation>
        <location evidence="1">Nucleus</location>
    </subcellularLocation>
</comment>
<dbReference type="PANTHER" id="PTHR20648">
    <property type="entry name" value="ELONGIN-C"/>
    <property type="match status" value="1"/>
</dbReference>
<dbReference type="SUPFAM" id="SSF54695">
    <property type="entry name" value="POZ domain"/>
    <property type="match status" value="1"/>
</dbReference>
<dbReference type="GO" id="GO:0006511">
    <property type="term" value="P:ubiquitin-dependent protein catabolic process"/>
    <property type="evidence" value="ECO:0007669"/>
    <property type="project" value="InterPro"/>
</dbReference>
<dbReference type="Gene3D" id="3.30.710.10">
    <property type="entry name" value="Potassium Channel Kv1.1, Chain A"/>
    <property type="match status" value="1"/>
</dbReference>
<accession>A0A8D2EZ00</accession>
<dbReference type="SMART" id="SM00512">
    <property type="entry name" value="Skp1"/>
    <property type="match status" value="1"/>
</dbReference>